<feature type="region of interest" description="Disordered" evidence="2">
    <location>
        <begin position="617"/>
        <end position="642"/>
    </location>
</feature>
<evidence type="ECO:0000256" key="2">
    <source>
        <dbReference type="SAM" id="MobiDB-lite"/>
    </source>
</evidence>
<dbReference type="PANTHER" id="PTHR19321:SF41">
    <property type="entry name" value="FASCETTO-RELATED"/>
    <property type="match status" value="1"/>
</dbReference>
<dbReference type="InterPro" id="IPR007145">
    <property type="entry name" value="MAP65_Ase1_PRC1"/>
</dbReference>
<dbReference type="VEuPathDB" id="VectorBase:AFAF013161"/>
<feature type="coiled-coil region" evidence="1">
    <location>
        <begin position="90"/>
        <end position="117"/>
    </location>
</feature>
<dbReference type="Proteomes" id="UP000075886">
    <property type="component" value="Unassembled WGS sequence"/>
</dbReference>
<evidence type="ECO:0000313" key="4">
    <source>
        <dbReference type="Proteomes" id="UP000075886"/>
    </source>
</evidence>
<feature type="compositionally biased region" description="Basic residues" evidence="2">
    <location>
        <begin position="626"/>
        <end position="640"/>
    </location>
</feature>
<accession>A0A182QMH3</accession>
<protein>
    <recommendedName>
        <fullName evidence="5">Protein regulator of cytokinesis 1</fullName>
    </recommendedName>
</protein>
<name>A0A182QMH3_9DIPT</name>
<dbReference type="GO" id="GO:1990023">
    <property type="term" value="C:mitotic spindle midzone"/>
    <property type="evidence" value="ECO:0007669"/>
    <property type="project" value="TreeGrafter"/>
</dbReference>
<evidence type="ECO:0000313" key="3">
    <source>
        <dbReference type="EnsemblMetazoa" id="AFAF013161-PA"/>
    </source>
</evidence>
<dbReference type="Gene3D" id="1.20.58.1520">
    <property type="match status" value="1"/>
</dbReference>
<reference evidence="4" key="1">
    <citation type="submission" date="2014-01" db="EMBL/GenBank/DDBJ databases">
        <title>The Genome Sequence of Anopheles farauti FAR1 (V2).</title>
        <authorList>
            <consortium name="The Broad Institute Genomics Platform"/>
            <person name="Neafsey D.E."/>
            <person name="Besansky N."/>
            <person name="Howell P."/>
            <person name="Walton C."/>
            <person name="Young S.K."/>
            <person name="Zeng Q."/>
            <person name="Gargeya S."/>
            <person name="Fitzgerald M."/>
            <person name="Haas B."/>
            <person name="Abouelleil A."/>
            <person name="Allen A.W."/>
            <person name="Alvarado L."/>
            <person name="Arachchi H.M."/>
            <person name="Berlin A.M."/>
            <person name="Chapman S.B."/>
            <person name="Gainer-Dewar J."/>
            <person name="Goldberg J."/>
            <person name="Griggs A."/>
            <person name="Gujja S."/>
            <person name="Hansen M."/>
            <person name="Howarth C."/>
            <person name="Imamovic A."/>
            <person name="Ireland A."/>
            <person name="Larimer J."/>
            <person name="McCowan C."/>
            <person name="Murphy C."/>
            <person name="Pearson M."/>
            <person name="Poon T.W."/>
            <person name="Priest M."/>
            <person name="Roberts A."/>
            <person name="Saif S."/>
            <person name="Shea T."/>
            <person name="Sisk P."/>
            <person name="Sykes S."/>
            <person name="Wortman J."/>
            <person name="Nusbaum C."/>
            <person name="Birren B."/>
        </authorList>
    </citation>
    <scope>NUCLEOTIDE SEQUENCE [LARGE SCALE GENOMIC DNA]</scope>
    <source>
        <strain evidence="4">FAR1</strain>
    </source>
</reference>
<sequence>MCIVSSTNENFTVVRNNLSQIANSNENIMESSTAMDDDPFQKIHQKMQDICTSGFNRMRGLWSEMFDDDMCLDYTERLPEHMTAFFEEVFEESYQRKQRFEMEILQLKQEALDLQRQLGCEQSPPCMPTSSTGSGREPLMEQRMALDASLEQMRQKLKERHEIIDHYMLEMETLCEELSEEPQLLTKDPLPTERELIDVRSYLDHLMAEKMARLDEILNLRRETKKLMGHLGTIPMTDEQNRLLNARNFPPTRANMQGLRLLHEEMAAQYESLRQHIDDTHRKLERLWKCLETEPAIIKKFQKLTSYTQTTFDKLFAELDRCETLRRENMKSFIDQTRSEIREWWDRCMKSDAERARFSTFHSEEYNEDSLKLHELELESLKEFYRENEALFQMVHQRQEMWDRMVALETKSNDPSRYNNRGGKLLEEEKERRRISNQLPKIEAKLVEACKRYEEEHNRKFTVYGQGMEELIEQQWKERLESKHLISSARKKANGVIGASGGVLGTSSIGRTPIRNAGGESMVKCSSIMSGNRSRLIGMGSSMKAPMTPGVVGPGSASSKSSTWLKRKLVATPTAGLSHAKRSLLREMNSPAAGRDMNRTTGTRVAPGKIPAMKVYDSKKGVSAAQKRRSRRKSHSKRRSVSMVKAVPSVVVSSAEGTVLQESVCYENIENFFENNVPNRSSVVPDRHRSRRSARLQQERIQPMKLVLPESSFSEAGEENIQPAAMGATAAISNMPLSFPHSPAASSTMMLRSPGHSTTLASAGNTTRGGSTRLKPAAKNCPIIF</sequence>
<proteinExistence type="predicted"/>
<evidence type="ECO:0008006" key="5">
    <source>
        <dbReference type="Google" id="ProtNLM"/>
    </source>
</evidence>
<organism evidence="3 4">
    <name type="scientific">Anopheles farauti</name>
    <dbReference type="NCBI Taxonomy" id="69004"/>
    <lineage>
        <taxon>Eukaryota</taxon>
        <taxon>Metazoa</taxon>
        <taxon>Ecdysozoa</taxon>
        <taxon>Arthropoda</taxon>
        <taxon>Hexapoda</taxon>
        <taxon>Insecta</taxon>
        <taxon>Pterygota</taxon>
        <taxon>Neoptera</taxon>
        <taxon>Endopterygota</taxon>
        <taxon>Diptera</taxon>
        <taxon>Nematocera</taxon>
        <taxon>Culicoidea</taxon>
        <taxon>Culicidae</taxon>
        <taxon>Anophelinae</taxon>
        <taxon>Anopheles</taxon>
    </lineage>
</organism>
<keyword evidence="1" id="KW-0175">Coiled coil</keyword>
<dbReference type="GO" id="GO:0008017">
    <property type="term" value="F:microtubule binding"/>
    <property type="evidence" value="ECO:0007669"/>
    <property type="project" value="InterPro"/>
</dbReference>
<evidence type="ECO:0000256" key="1">
    <source>
        <dbReference type="SAM" id="Coils"/>
    </source>
</evidence>
<reference evidence="3" key="2">
    <citation type="submission" date="2020-05" db="UniProtKB">
        <authorList>
            <consortium name="EnsemblMetazoa"/>
        </authorList>
    </citation>
    <scope>IDENTIFICATION</scope>
    <source>
        <strain evidence="3">FAR1</strain>
    </source>
</reference>
<dbReference type="GO" id="GO:0051256">
    <property type="term" value="P:mitotic spindle midzone assembly"/>
    <property type="evidence" value="ECO:0007669"/>
    <property type="project" value="TreeGrafter"/>
</dbReference>
<dbReference type="GO" id="GO:0005737">
    <property type="term" value="C:cytoplasm"/>
    <property type="evidence" value="ECO:0007669"/>
    <property type="project" value="TreeGrafter"/>
</dbReference>
<dbReference type="STRING" id="69004.A0A182QMH3"/>
<dbReference type="AlphaFoldDB" id="A0A182QMH3"/>
<dbReference type="EMBL" id="AXCN02001076">
    <property type="status" value="NOT_ANNOTATED_CDS"/>
    <property type="molecule type" value="Genomic_DNA"/>
</dbReference>
<dbReference type="PANTHER" id="PTHR19321">
    <property type="entry name" value="PROTEIN REGULATOR OF CYTOKINESIS 1 PRC1-RELATED"/>
    <property type="match status" value="1"/>
</dbReference>
<dbReference type="EnsemblMetazoa" id="AFAF013161-RA">
    <property type="protein sequence ID" value="AFAF013161-PA"/>
    <property type="gene ID" value="AFAF013161"/>
</dbReference>
<keyword evidence="4" id="KW-1185">Reference proteome</keyword>
<dbReference type="Pfam" id="PF03999">
    <property type="entry name" value="MAP65_ASE1"/>
    <property type="match status" value="1"/>
</dbReference>